<evidence type="ECO:0000313" key="1">
    <source>
        <dbReference type="EMBL" id="MBK4736216.1"/>
    </source>
</evidence>
<sequence length="186" mass="20924">MDTNQLQQLLSAAYPNMTFEQLAYTHQGAERVALLLQKNGMAIHDPTVSECGRFGAEPYFYGMTENHARMLRRHNLHYERTQVQCFEDLQAIKASVLRAVASDPDRLHQDPKEFLLDLGFEEYNSGGVMVYRIDDPSTGQQLLVFDNEGDGIPATFADIEMARYGADESLLGPAIDIHGKLVYPDL</sequence>
<dbReference type="EMBL" id="JAEPBG010000006">
    <property type="protein sequence ID" value="MBK4736216.1"/>
    <property type="molecule type" value="Genomic_DNA"/>
</dbReference>
<organism evidence="1 2">
    <name type="scientific">Noviherbaspirillum pedocola</name>
    <dbReference type="NCBI Taxonomy" id="2801341"/>
    <lineage>
        <taxon>Bacteria</taxon>
        <taxon>Pseudomonadati</taxon>
        <taxon>Pseudomonadota</taxon>
        <taxon>Betaproteobacteria</taxon>
        <taxon>Burkholderiales</taxon>
        <taxon>Oxalobacteraceae</taxon>
        <taxon>Noviherbaspirillum</taxon>
    </lineage>
</organism>
<protein>
    <submittedName>
        <fullName evidence="1">Uncharacterized protein</fullName>
    </submittedName>
</protein>
<evidence type="ECO:0000313" key="2">
    <source>
        <dbReference type="Proteomes" id="UP000622890"/>
    </source>
</evidence>
<dbReference type="RefSeq" id="WP_200593432.1">
    <property type="nucleotide sequence ID" value="NZ_JAEPBG010000006.1"/>
</dbReference>
<accession>A0A934SSZ4</accession>
<keyword evidence="2" id="KW-1185">Reference proteome</keyword>
<dbReference type="AlphaFoldDB" id="A0A934SSZ4"/>
<name>A0A934SSZ4_9BURK</name>
<gene>
    <name evidence="1" type="ORF">JJB74_16455</name>
</gene>
<dbReference type="Proteomes" id="UP000622890">
    <property type="component" value="Unassembled WGS sequence"/>
</dbReference>
<reference evidence="1" key="1">
    <citation type="submission" date="2021-01" db="EMBL/GenBank/DDBJ databases">
        <title>Genome sequence of strain Noviherbaspirillum sp. DKR-6.</title>
        <authorList>
            <person name="Chaudhary D.K."/>
        </authorList>
    </citation>
    <scope>NUCLEOTIDE SEQUENCE</scope>
    <source>
        <strain evidence="1">DKR-6</strain>
    </source>
</reference>
<proteinExistence type="predicted"/>
<comment type="caution">
    <text evidence="1">The sequence shown here is derived from an EMBL/GenBank/DDBJ whole genome shotgun (WGS) entry which is preliminary data.</text>
</comment>